<evidence type="ECO:0000313" key="3">
    <source>
        <dbReference type="Proteomes" id="UP000076858"/>
    </source>
</evidence>
<dbReference type="AlphaFoldDB" id="A0A164EBD8"/>
<gene>
    <name evidence="2" type="ORF">APZ42_008943</name>
</gene>
<comment type="caution">
    <text evidence="2">The sequence shown here is derived from an EMBL/GenBank/DDBJ whole genome shotgun (WGS) entry which is preliminary data.</text>
</comment>
<sequence>ISLDELSAALKVPKSNAMGADFIHNQMLHHLNLSNRKILLSLFNLLFRNGFCPDDWNVWITGLLFKLCQVKVSGYIIRWLKDFLTLRRVRVSLNGTFSLTKTISLGVPQGAVLSPLLFTV</sequence>
<evidence type="ECO:0000259" key="1">
    <source>
        <dbReference type="PROSITE" id="PS50878"/>
    </source>
</evidence>
<protein>
    <submittedName>
        <fullName evidence="2">Histone H1-like protein</fullName>
    </submittedName>
</protein>
<dbReference type="InterPro" id="IPR000477">
    <property type="entry name" value="RT_dom"/>
</dbReference>
<dbReference type="EMBL" id="LRGB01024263">
    <property type="protein sequence ID" value="KZR96621.1"/>
    <property type="molecule type" value="Genomic_DNA"/>
</dbReference>
<evidence type="ECO:0000313" key="2">
    <source>
        <dbReference type="EMBL" id="KZR96621.1"/>
    </source>
</evidence>
<name>A0A164EBD8_9CRUS</name>
<feature type="domain" description="Reverse transcriptase" evidence="1">
    <location>
        <begin position="1"/>
        <end position="120"/>
    </location>
</feature>
<feature type="non-terminal residue" evidence="2">
    <location>
        <position position="1"/>
    </location>
</feature>
<proteinExistence type="predicted"/>
<keyword evidence="3" id="KW-1185">Reference proteome</keyword>
<reference evidence="2 3" key="1">
    <citation type="submission" date="2016-03" db="EMBL/GenBank/DDBJ databases">
        <title>EvidentialGene: Evidence-directed Construction of Genes on Genomes.</title>
        <authorList>
            <person name="Gilbert D.G."/>
            <person name="Choi J.-H."/>
            <person name="Mockaitis K."/>
            <person name="Colbourne J."/>
            <person name="Pfrender M."/>
        </authorList>
    </citation>
    <scope>NUCLEOTIDE SEQUENCE [LARGE SCALE GENOMIC DNA]</scope>
    <source>
        <strain evidence="2 3">Xinb3</strain>
        <tissue evidence="2">Complete organism</tissue>
    </source>
</reference>
<dbReference type="PANTHER" id="PTHR19446">
    <property type="entry name" value="REVERSE TRANSCRIPTASES"/>
    <property type="match status" value="1"/>
</dbReference>
<accession>A0A164EBD8</accession>
<feature type="non-terminal residue" evidence="2">
    <location>
        <position position="120"/>
    </location>
</feature>
<dbReference type="Proteomes" id="UP000076858">
    <property type="component" value="Unassembled WGS sequence"/>
</dbReference>
<organism evidence="2 3">
    <name type="scientific">Daphnia magna</name>
    <dbReference type="NCBI Taxonomy" id="35525"/>
    <lineage>
        <taxon>Eukaryota</taxon>
        <taxon>Metazoa</taxon>
        <taxon>Ecdysozoa</taxon>
        <taxon>Arthropoda</taxon>
        <taxon>Crustacea</taxon>
        <taxon>Branchiopoda</taxon>
        <taxon>Diplostraca</taxon>
        <taxon>Cladocera</taxon>
        <taxon>Anomopoda</taxon>
        <taxon>Daphniidae</taxon>
        <taxon>Daphnia</taxon>
    </lineage>
</organism>
<dbReference type="PROSITE" id="PS50878">
    <property type="entry name" value="RT_POL"/>
    <property type="match status" value="1"/>
</dbReference>